<evidence type="ECO:0000313" key="1">
    <source>
        <dbReference type="EMBL" id="KAK1146873.1"/>
    </source>
</evidence>
<proteinExistence type="predicted"/>
<reference evidence="1 2" key="1">
    <citation type="journal article" date="2023" name="ACS Omega">
        <title>Identification of the Neoaspergillic Acid Biosynthesis Gene Cluster by Establishing an In Vitro CRISPR-Ribonucleoprotein Genetic System in Aspergillus melleus.</title>
        <authorList>
            <person name="Yuan B."/>
            <person name="Grau M.F."/>
            <person name="Murata R.M."/>
            <person name="Torok T."/>
            <person name="Venkateswaran K."/>
            <person name="Stajich J.E."/>
            <person name="Wang C.C.C."/>
        </authorList>
    </citation>
    <scope>NUCLEOTIDE SEQUENCE [LARGE SCALE GENOMIC DNA]</scope>
    <source>
        <strain evidence="1 2">IMV 1140</strain>
    </source>
</reference>
<protein>
    <submittedName>
        <fullName evidence="1">Uncharacterized protein</fullName>
    </submittedName>
</protein>
<sequence length="265" mass="30365">MPTHDIQTTLNFIEEQPDGSHLTPTYVGKPSSYIRPITVVPVVIHDVSGHEQDYTLDNNGFQSHHRTSQTKDPSDAIKARYYPEIDKLIKDVSVVFDHTIRRAAQVFQGSSPQAHGPIQRVHIDQTDAAAKQRVEYYFGDKAHSLLKCRYQIINVWRPLKPVLRDPLAVADAKTVSDDDLVPIKMIYPDKVGETCLVKPNPRIRWYFRDRQTPDMVTLFKCFESKRDRRARRVPHSAFVVPGIEGEEARESIEVRALVFYSGDEE</sequence>
<comment type="caution">
    <text evidence="1">The sequence shown here is derived from an EMBL/GenBank/DDBJ whole genome shotgun (WGS) entry which is preliminary data.</text>
</comment>
<name>A0ACC3B920_9EURO</name>
<dbReference type="Proteomes" id="UP001177260">
    <property type="component" value="Unassembled WGS sequence"/>
</dbReference>
<dbReference type="EMBL" id="JAOPJF010000014">
    <property type="protein sequence ID" value="KAK1146873.1"/>
    <property type="molecule type" value="Genomic_DNA"/>
</dbReference>
<gene>
    <name evidence="1" type="ORF">N8T08_002199</name>
</gene>
<keyword evidence="2" id="KW-1185">Reference proteome</keyword>
<organism evidence="1 2">
    <name type="scientific">Aspergillus melleus</name>
    <dbReference type="NCBI Taxonomy" id="138277"/>
    <lineage>
        <taxon>Eukaryota</taxon>
        <taxon>Fungi</taxon>
        <taxon>Dikarya</taxon>
        <taxon>Ascomycota</taxon>
        <taxon>Pezizomycotina</taxon>
        <taxon>Eurotiomycetes</taxon>
        <taxon>Eurotiomycetidae</taxon>
        <taxon>Eurotiales</taxon>
        <taxon>Aspergillaceae</taxon>
        <taxon>Aspergillus</taxon>
        <taxon>Aspergillus subgen. Circumdati</taxon>
    </lineage>
</organism>
<evidence type="ECO:0000313" key="2">
    <source>
        <dbReference type="Proteomes" id="UP001177260"/>
    </source>
</evidence>
<accession>A0ACC3B920</accession>